<accession>A0AAV1T9E3</accession>
<evidence type="ECO:0000259" key="2">
    <source>
        <dbReference type="PROSITE" id="PS50020"/>
    </source>
</evidence>
<feature type="compositionally biased region" description="Low complexity" evidence="1">
    <location>
        <begin position="38"/>
        <end position="51"/>
    </location>
</feature>
<feature type="domain" description="WW" evidence="2">
    <location>
        <begin position="121"/>
        <end position="156"/>
    </location>
</feature>
<dbReference type="AlphaFoldDB" id="A0AAV1T9E3"/>
<feature type="region of interest" description="Disordered" evidence="1">
    <location>
        <begin position="236"/>
        <end position="296"/>
    </location>
</feature>
<comment type="caution">
    <text evidence="3">The sequence shown here is derived from an EMBL/GenBank/DDBJ whole genome shotgun (WGS) entry which is preliminary data.</text>
</comment>
<feature type="compositionally biased region" description="Basic and acidic residues" evidence="1">
    <location>
        <begin position="273"/>
        <end position="290"/>
    </location>
</feature>
<evidence type="ECO:0000313" key="4">
    <source>
        <dbReference type="Proteomes" id="UP001162060"/>
    </source>
</evidence>
<dbReference type="SMART" id="SM00456">
    <property type="entry name" value="WW"/>
    <property type="match status" value="2"/>
</dbReference>
<protein>
    <recommendedName>
        <fullName evidence="2">WW domain-containing protein</fullName>
    </recommendedName>
</protein>
<dbReference type="PROSITE" id="PS01159">
    <property type="entry name" value="WW_DOMAIN_1"/>
    <property type="match status" value="1"/>
</dbReference>
<evidence type="ECO:0000256" key="1">
    <source>
        <dbReference type="SAM" id="MobiDB-lite"/>
    </source>
</evidence>
<dbReference type="InterPro" id="IPR001202">
    <property type="entry name" value="WW_dom"/>
</dbReference>
<organism evidence="3 4">
    <name type="scientific">Peronospora matthiolae</name>
    <dbReference type="NCBI Taxonomy" id="2874970"/>
    <lineage>
        <taxon>Eukaryota</taxon>
        <taxon>Sar</taxon>
        <taxon>Stramenopiles</taxon>
        <taxon>Oomycota</taxon>
        <taxon>Peronosporomycetes</taxon>
        <taxon>Peronosporales</taxon>
        <taxon>Peronosporaceae</taxon>
        <taxon>Peronospora</taxon>
    </lineage>
</organism>
<feature type="domain" description="WW" evidence="2">
    <location>
        <begin position="174"/>
        <end position="208"/>
    </location>
</feature>
<sequence>MPPKPAVAAERLRKELRARKARAEALKHLEATSSGPSQKELAQQQQLRQKQTANGTSAAAQRRLHGGQPQAPSAATRFDPRVRDNTLHALAVRRAQALQKTHEIEQMTESYRVDVKTTEYNALPRGWQQHMIDSRSGESYFWNETTNETMWERPGSLSMQSHAVAAAGSTTSAGHLPDGWEAVPDAASGDVYYWNRKSNETTWTRPTLRKASLVQALQAKAKLDNILKDCGKAKAVDSCSSSTTKPGKERTDPPTAASAGVASCKRRAATNECSEKGEDKRRKRSERDGETTMSME</sequence>
<dbReference type="PANTHER" id="PTHR47852:SF2">
    <property type="entry name" value="WW DOMAIN-CONTAINING PROTEIN"/>
    <property type="match status" value="1"/>
</dbReference>
<dbReference type="InterPro" id="IPR036020">
    <property type="entry name" value="WW_dom_sf"/>
</dbReference>
<dbReference type="Gene3D" id="2.20.70.10">
    <property type="match status" value="2"/>
</dbReference>
<evidence type="ECO:0000313" key="3">
    <source>
        <dbReference type="EMBL" id="CAK7906185.1"/>
    </source>
</evidence>
<gene>
    <name evidence="3" type="ORF">PM001_LOCUS3282</name>
</gene>
<dbReference type="Proteomes" id="UP001162060">
    <property type="component" value="Unassembled WGS sequence"/>
</dbReference>
<dbReference type="SUPFAM" id="SSF51045">
    <property type="entry name" value="WW domain"/>
    <property type="match status" value="2"/>
</dbReference>
<dbReference type="CDD" id="cd00201">
    <property type="entry name" value="WW"/>
    <property type="match status" value="2"/>
</dbReference>
<name>A0AAV1T9E3_9STRA</name>
<dbReference type="Pfam" id="PF00397">
    <property type="entry name" value="WW"/>
    <property type="match status" value="2"/>
</dbReference>
<dbReference type="EMBL" id="CAKLBY020000030">
    <property type="protein sequence ID" value="CAK7906185.1"/>
    <property type="molecule type" value="Genomic_DNA"/>
</dbReference>
<proteinExistence type="predicted"/>
<dbReference type="PANTHER" id="PTHR47852">
    <property type="entry name" value="OS06G0298400 PROTEIN"/>
    <property type="match status" value="1"/>
</dbReference>
<dbReference type="PROSITE" id="PS50020">
    <property type="entry name" value="WW_DOMAIN_2"/>
    <property type="match status" value="2"/>
</dbReference>
<reference evidence="3" key="1">
    <citation type="submission" date="2024-01" db="EMBL/GenBank/DDBJ databases">
        <authorList>
            <person name="Webb A."/>
        </authorList>
    </citation>
    <scope>NUCLEOTIDE SEQUENCE</scope>
    <source>
        <strain evidence="3">Pm1</strain>
    </source>
</reference>
<feature type="region of interest" description="Disordered" evidence="1">
    <location>
        <begin position="25"/>
        <end position="82"/>
    </location>
</feature>